<gene>
    <name evidence="3" type="ordered locus">Rcas_1186</name>
</gene>
<protein>
    <submittedName>
        <fullName evidence="3">SirA family protein</fullName>
    </submittedName>
</protein>
<dbReference type="eggNOG" id="COG0425">
    <property type="taxonomic scope" value="Bacteria"/>
</dbReference>
<dbReference type="Gene3D" id="3.30.110.40">
    <property type="entry name" value="TusA-like domain"/>
    <property type="match status" value="1"/>
</dbReference>
<dbReference type="CDD" id="cd00291">
    <property type="entry name" value="SirA_YedF_YeeD"/>
    <property type="match status" value="1"/>
</dbReference>
<dbReference type="OrthoDB" id="9796234at2"/>
<keyword evidence="4" id="KW-1185">Reference proteome</keyword>
<evidence type="ECO:0000256" key="1">
    <source>
        <dbReference type="ARBA" id="ARBA00008984"/>
    </source>
</evidence>
<dbReference type="SUPFAM" id="SSF64307">
    <property type="entry name" value="SirA-like"/>
    <property type="match status" value="1"/>
</dbReference>
<dbReference type="STRING" id="383372.Rcas_1186"/>
<comment type="similarity">
    <text evidence="1">Belongs to the sulfur carrier protein TusA family.</text>
</comment>
<accession>A7NII3</accession>
<dbReference type="HOGENOM" id="CLU_165255_1_1_0"/>
<reference evidence="3 4" key="1">
    <citation type="submission" date="2007-08" db="EMBL/GenBank/DDBJ databases">
        <title>Complete sequence of Roseiflexus castenholzii DSM 13941.</title>
        <authorList>
            <consortium name="US DOE Joint Genome Institute"/>
            <person name="Copeland A."/>
            <person name="Lucas S."/>
            <person name="Lapidus A."/>
            <person name="Barry K."/>
            <person name="Glavina del Rio T."/>
            <person name="Dalin E."/>
            <person name="Tice H."/>
            <person name="Pitluck S."/>
            <person name="Thompson L.S."/>
            <person name="Brettin T."/>
            <person name="Bruce D."/>
            <person name="Detter J.C."/>
            <person name="Han C."/>
            <person name="Tapia R."/>
            <person name="Schmutz J."/>
            <person name="Larimer F."/>
            <person name="Land M."/>
            <person name="Hauser L."/>
            <person name="Kyrpides N."/>
            <person name="Mikhailova N."/>
            <person name="Bryant D.A."/>
            <person name="Hanada S."/>
            <person name="Tsukatani Y."/>
            <person name="Richardson P."/>
        </authorList>
    </citation>
    <scope>NUCLEOTIDE SEQUENCE [LARGE SCALE GENOMIC DNA]</scope>
    <source>
        <strain evidence="4">DSM 13941 / HLO8</strain>
    </source>
</reference>
<sequence length="83" mass="9290">MELTYHQTLDVKGAKCPMPLVKSRKAITELPVGHILRVIATDRGSVADFQGWVKAAKNVELLAQEVVQEGGQELYVHYLRRTS</sequence>
<dbReference type="EMBL" id="CP000804">
    <property type="protein sequence ID" value="ABU57283.1"/>
    <property type="molecule type" value="Genomic_DNA"/>
</dbReference>
<dbReference type="AlphaFoldDB" id="A7NII3"/>
<feature type="domain" description="UPF0033" evidence="2">
    <location>
        <begin position="9"/>
        <end position="33"/>
    </location>
</feature>
<name>A7NII3_ROSCS</name>
<dbReference type="PANTHER" id="PTHR33279:SF2">
    <property type="entry name" value="SULFUR CARRIER PROTEIN TUSA"/>
    <property type="match status" value="1"/>
</dbReference>
<evidence type="ECO:0000259" key="2">
    <source>
        <dbReference type="PROSITE" id="PS01148"/>
    </source>
</evidence>
<evidence type="ECO:0000313" key="3">
    <source>
        <dbReference type="EMBL" id="ABU57283.1"/>
    </source>
</evidence>
<dbReference type="RefSeq" id="WP_012119713.1">
    <property type="nucleotide sequence ID" value="NC_009767.1"/>
</dbReference>
<evidence type="ECO:0000313" key="4">
    <source>
        <dbReference type="Proteomes" id="UP000000263"/>
    </source>
</evidence>
<dbReference type="InterPro" id="IPR036868">
    <property type="entry name" value="TusA-like_sf"/>
</dbReference>
<dbReference type="KEGG" id="rca:Rcas_1186"/>
<dbReference type="PROSITE" id="PS01148">
    <property type="entry name" value="UPF0033"/>
    <property type="match status" value="1"/>
</dbReference>
<dbReference type="Proteomes" id="UP000000263">
    <property type="component" value="Chromosome"/>
</dbReference>
<dbReference type="Pfam" id="PF01206">
    <property type="entry name" value="TusA"/>
    <property type="match status" value="1"/>
</dbReference>
<proteinExistence type="inferred from homology"/>
<organism evidence="3 4">
    <name type="scientific">Roseiflexus castenholzii (strain DSM 13941 / HLO8)</name>
    <dbReference type="NCBI Taxonomy" id="383372"/>
    <lineage>
        <taxon>Bacteria</taxon>
        <taxon>Bacillati</taxon>
        <taxon>Chloroflexota</taxon>
        <taxon>Chloroflexia</taxon>
        <taxon>Chloroflexales</taxon>
        <taxon>Roseiflexineae</taxon>
        <taxon>Roseiflexaceae</taxon>
        <taxon>Roseiflexus</taxon>
    </lineage>
</organism>
<dbReference type="PANTHER" id="PTHR33279">
    <property type="entry name" value="SULFUR CARRIER PROTEIN YEDF-RELATED"/>
    <property type="match status" value="1"/>
</dbReference>
<dbReference type="InterPro" id="IPR001455">
    <property type="entry name" value="TusA-like"/>
</dbReference>